<name>A0A8J3KGT8_9ACTN</name>
<organism evidence="2 3">
    <name type="scientific">Catellatospora chokoriensis</name>
    <dbReference type="NCBI Taxonomy" id="310353"/>
    <lineage>
        <taxon>Bacteria</taxon>
        <taxon>Bacillati</taxon>
        <taxon>Actinomycetota</taxon>
        <taxon>Actinomycetes</taxon>
        <taxon>Micromonosporales</taxon>
        <taxon>Micromonosporaceae</taxon>
        <taxon>Catellatospora</taxon>
    </lineage>
</organism>
<proteinExistence type="predicted"/>
<dbReference type="SUPFAM" id="SSF50475">
    <property type="entry name" value="FMN-binding split barrel"/>
    <property type="match status" value="1"/>
</dbReference>
<keyword evidence="3" id="KW-1185">Reference proteome</keyword>
<feature type="domain" description="Pyridoxamine 5'-phosphate oxidase N-terminal" evidence="1">
    <location>
        <begin position="52"/>
        <end position="154"/>
    </location>
</feature>
<comment type="caution">
    <text evidence="2">The sequence shown here is derived from an EMBL/GenBank/DDBJ whole genome shotgun (WGS) entry which is preliminary data.</text>
</comment>
<dbReference type="Gene3D" id="2.30.110.10">
    <property type="entry name" value="Electron Transport, Fmn-binding Protein, Chain A"/>
    <property type="match status" value="1"/>
</dbReference>
<protein>
    <submittedName>
        <fullName evidence="2">Pyridoxamine 5'-phosphate oxidase</fullName>
    </submittedName>
</protein>
<dbReference type="PANTHER" id="PTHR42815:SF2">
    <property type="entry name" value="FAD-BINDING, PUTATIVE (AFU_ORTHOLOGUE AFUA_6G07600)-RELATED"/>
    <property type="match status" value="1"/>
</dbReference>
<evidence type="ECO:0000313" key="3">
    <source>
        <dbReference type="Proteomes" id="UP000619293"/>
    </source>
</evidence>
<dbReference type="EMBL" id="BONG01000123">
    <property type="protein sequence ID" value="GIF94809.1"/>
    <property type="molecule type" value="Genomic_DNA"/>
</dbReference>
<dbReference type="InterPro" id="IPR011576">
    <property type="entry name" value="Pyridox_Oxase_N"/>
</dbReference>
<reference evidence="2 3" key="1">
    <citation type="submission" date="2021-01" db="EMBL/GenBank/DDBJ databases">
        <title>Whole genome shotgun sequence of Catellatospora chokoriensis NBRC 107358.</title>
        <authorList>
            <person name="Komaki H."/>
            <person name="Tamura T."/>
        </authorList>
    </citation>
    <scope>NUCLEOTIDE SEQUENCE [LARGE SCALE GENOMIC DNA]</scope>
    <source>
        <strain evidence="2 3">NBRC 107358</strain>
    </source>
</reference>
<dbReference type="PANTHER" id="PTHR42815">
    <property type="entry name" value="FAD-BINDING, PUTATIVE (AFU_ORTHOLOGUE AFUA_6G07600)-RELATED"/>
    <property type="match status" value="1"/>
</dbReference>
<dbReference type="AlphaFoldDB" id="A0A8J3KGT8"/>
<sequence>MSENYSSIAFTRHVRDAQERYGSRAAVERLGSEVPGSPAGAEPRDPLTEFEAEFIGLRDGFYLASTSDTGWPYVQFRGGPPGFVKVLDEHTFGWADFRGNRQYISAGNIAGDDRVSVFFMDYPRQLRLKVFGRANVIDVREDPSAAQALTVAGYRAKVERAVIVTVAAFDWNCQQHITPRYSAEELRDVLAPLHEELARLRARGHEGTAAA</sequence>
<dbReference type="Pfam" id="PF01243">
    <property type="entry name" value="PNPOx_N"/>
    <property type="match status" value="1"/>
</dbReference>
<evidence type="ECO:0000313" key="2">
    <source>
        <dbReference type="EMBL" id="GIF94809.1"/>
    </source>
</evidence>
<dbReference type="RefSeq" id="WP_191844598.1">
    <property type="nucleotide sequence ID" value="NZ_BAAALB010000067.1"/>
</dbReference>
<accession>A0A8J3KGT8</accession>
<dbReference type="InterPro" id="IPR012349">
    <property type="entry name" value="Split_barrel_FMN-bd"/>
</dbReference>
<gene>
    <name evidence="2" type="ORF">Cch02nite_82530</name>
</gene>
<dbReference type="Proteomes" id="UP000619293">
    <property type="component" value="Unassembled WGS sequence"/>
</dbReference>
<evidence type="ECO:0000259" key="1">
    <source>
        <dbReference type="Pfam" id="PF01243"/>
    </source>
</evidence>